<dbReference type="GO" id="GO:0004252">
    <property type="term" value="F:serine-type endopeptidase activity"/>
    <property type="evidence" value="ECO:0007669"/>
    <property type="project" value="UniProtKB-UniRule"/>
</dbReference>
<dbReference type="OrthoDB" id="9802800at2"/>
<comment type="subcellular location">
    <subcellularLocation>
        <location evidence="7">Cytoplasm</location>
    </subcellularLocation>
</comment>
<dbReference type="InterPro" id="IPR033135">
    <property type="entry name" value="ClpP_His_AS"/>
</dbReference>
<evidence type="ECO:0000256" key="4">
    <source>
        <dbReference type="ARBA" id="ARBA00022801"/>
    </source>
</evidence>
<sequence>MLPIITSCTSCTFFTGPLPEEACVVTRSTPRPSARPSARHVLPEFTERTSSGTRTMDPYSKLLEERIVFLGTPIDDTSANDVMAQFMHLEYQAPDRDISLYINSPGGSFSAMAAVYDTMRFVSCEVETICLGQAASAAAVLLAAGTPGKRYALPGARVLIHQPYLSEPVQGQASDLAIQADELLRTRARMEEMLALHTGRSRERIGADIERDKILDARQALEYGLIDRIVPSRKAALGASDDVSGTSGTPGVG</sequence>
<evidence type="ECO:0000256" key="12">
    <source>
        <dbReference type="RuleBase" id="RU003567"/>
    </source>
</evidence>
<dbReference type="Gene3D" id="3.90.226.10">
    <property type="entry name" value="2-enoyl-CoA Hydratase, Chain A, domain 1"/>
    <property type="match status" value="1"/>
</dbReference>
<dbReference type="EMBL" id="PYBJ01000016">
    <property type="protein sequence ID" value="PSM40974.1"/>
    <property type="molecule type" value="Genomic_DNA"/>
</dbReference>
<dbReference type="PANTHER" id="PTHR10381:SF26">
    <property type="entry name" value="ATP-DEPENDENT CLP PROTEASE PROTEOLYTIC SUBUNIT-LIKE-RELATED"/>
    <property type="match status" value="1"/>
</dbReference>
<dbReference type="Pfam" id="PF00574">
    <property type="entry name" value="CLP_protease"/>
    <property type="match status" value="1"/>
</dbReference>
<name>A0A2P8Q411_9ACTN</name>
<evidence type="ECO:0000256" key="3">
    <source>
        <dbReference type="ARBA" id="ARBA00022670"/>
    </source>
</evidence>
<dbReference type="GO" id="GO:0051117">
    <property type="term" value="F:ATPase binding"/>
    <property type="evidence" value="ECO:0007669"/>
    <property type="project" value="TreeGrafter"/>
</dbReference>
<keyword evidence="5 7" id="KW-0720">Serine protease</keyword>
<dbReference type="InterPro" id="IPR023562">
    <property type="entry name" value="ClpP/TepA"/>
</dbReference>
<evidence type="ECO:0000313" key="13">
    <source>
        <dbReference type="EMBL" id="PSM40974.1"/>
    </source>
</evidence>
<keyword evidence="3 7" id="KW-0645">Protease</keyword>
<comment type="catalytic activity">
    <reaction evidence="6 7 9">
        <text>Hydrolysis of proteins to small peptides in the presence of ATP and magnesium. alpha-casein is the usual test substrate. In the absence of ATP, only oligopeptides shorter than five residues are hydrolyzed (such as succinyl-Leu-Tyr-|-NHMec, and Leu-Tyr-Leu-|-Tyr-Trp, in which cleavage of the -Tyr-|-Leu- and -Tyr-|-Trp bonds also occurs).</text>
        <dbReference type="EC" id="3.4.21.92"/>
    </reaction>
</comment>
<evidence type="ECO:0000256" key="11">
    <source>
        <dbReference type="RuleBase" id="RU000550"/>
    </source>
</evidence>
<feature type="active site" description="Nucleophile" evidence="7">
    <location>
        <position position="136"/>
    </location>
</feature>
<feature type="active site" evidence="7 9">
    <location>
        <position position="161"/>
    </location>
</feature>
<evidence type="ECO:0000256" key="10">
    <source>
        <dbReference type="RuleBase" id="RU000549"/>
    </source>
</evidence>
<feature type="active site" evidence="8">
    <location>
        <position position="136"/>
    </location>
</feature>
<dbReference type="GO" id="GO:0004176">
    <property type="term" value="F:ATP-dependent peptidase activity"/>
    <property type="evidence" value="ECO:0007669"/>
    <property type="project" value="InterPro"/>
</dbReference>
<dbReference type="PRINTS" id="PR00127">
    <property type="entry name" value="CLPPROTEASEP"/>
</dbReference>
<dbReference type="PROSITE" id="PS00382">
    <property type="entry name" value="CLP_PROTEASE_HIS"/>
    <property type="match status" value="1"/>
</dbReference>
<organism evidence="13 14">
    <name type="scientific">Streptomyces dioscori</name>
    <dbReference type="NCBI Taxonomy" id="2109333"/>
    <lineage>
        <taxon>Bacteria</taxon>
        <taxon>Bacillati</taxon>
        <taxon>Actinomycetota</taxon>
        <taxon>Actinomycetes</taxon>
        <taxon>Kitasatosporales</taxon>
        <taxon>Streptomycetaceae</taxon>
        <taxon>Streptomyces</taxon>
        <taxon>Streptomyces aurantiacus group</taxon>
    </lineage>
</organism>
<keyword evidence="2 7" id="KW-0963">Cytoplasm</keyword>
<dbReference type="CDD" id="cd07017">
    <property type="entry name" value="S14_ClpP_2"/>
    <property type="match status" value="1"/>
</dbReference>
<dbReference type="NCBIfam" id="NF009205">
    <property type="entry name" value="PRK12553.1"/>
    <property type="match status" value="1"/>
</dbReference>
<keyword evidence="14" id="KW-1185">Reference proteome</keyword>
<dbReference type="InterPro" id="IPR001907">
    <property type="entry name" value="ClpP"/>
</dbReference>
<evidence type="ECO:0000256" key="6">
    <source>
        <dbReference type="ARBA" id="ARBA00034021"/>
    </source>
</evidence>
<dbReference type="SUPFAM" id="SSF52096">
    <property type="entry name" value="ClpP/crotonase"/>
    <property type="match status" value="1"/>
</dbReference>
<comment type="function">
    <text evidence="7 11">Cleaves peptides in various proteins in a process that requires ATP hydrolysis. Has a chymotrypsin-like activity. Plays a major role in the degradation of misfolded proteins.</text>
</comment>
<evidence type="ECO:0000256" key="2">
    <source>
        <dbReference type="ARBA" id="ARBA00022490"/>
    </source>
</evidence>
<dbReference type="FunFam" id="3.90.226.10:FF:000002">
    <property type="entry name" value="ATP-dependent Clp protease proteolytic subunit"/>
    <property type="match status" value="1"/>
</dbReference>
<comment type="caution">
    <text evidence="13">The sequence shown here is derived from an EMBL/GenBank/DDBJ whole genome shotgun (WGS) entry which is preliminary data.</text>
</comment>
<dbReference type="PANTHER" id="PTHR10381">
    <property type="entry name" value="ATP-DEPENDENT CLP PROTEASE PROTEOLYTIC SUBUNIT"/>
    <property type="match status" value="1"/>
</dbReference>
<evidence type="ECO:0000256" key="1">
    <source>
        <dbReference type="ARBA" id="ARBA00007039"/>
    </source>
</evidence>
<evidence type="ECO:0000256" key="5">
    <source>
        <dbReference type="ARBA" id="ARBA00022825"/>
    </source>
</evidence>
<comment type="similarity">
    <text evidence="1 7 12">Belongs to the peptidase S14 family.</text>
</comment>
<dbReference type="GO" id="GO:0006515">
    <property type="term" value="P:protein quality control for misfolded or incompletely synthesized proteins"/>
    <property type="evidence" value="ECO:0007669"/>
    <property type="project" value="TreeGrafter"/>
</dbReference>
<dbReference type="GO" id="GO:0005737">
    <property type="term" value="C:cytoplasm"/>
    <property type="evidence" value="ECO:0007669"/>
    <property type="project" value="UniProtKB-SubCell"/>
</dbReference>
<dbReference type="EC" id="3.4.21.92" evidence="7 10"/>
<reference evidence="13 14" key="1">
    <citation type="submission" date="2018-03" db="EMBL/GenBank/DDBJ databases">
        <title>Streptomyces dioscori sp. nov., a novel endophytic actinobacterium isolated from bulbil of Dioscorea bulbifera L.</title>
        <authorList>
            <person name="Zhikuan W."/>
        </authorList>
    </citation>
    <scope>NUCLEOTIDE SEQUENCE [LARGE SCALE GENOMIC DNA]</scope>
    <source>
        <strain evidence="13 14">A217</strain>
    </source>
</reference>
<evidence type="ECO:0000256" key="8">
    <source>
        <dbReference type="PROSITE-ProRule" id="PRU10085"/>
    </source>
</evidence>
<evidence type="ECO:0000256" key="7">
    <source>
        <dbReference type="HAMAP-Rule" id="MF_00444"/>
    </source>
</evidence>
<evidence type="ECO:0000313" key="14">
    <source>
        <dbReference type="Proteomes" id="UP000240429"/>
    </source>
</evidence>
<dbReference type="GO" id="GO:0009368">
    <property type="term" value="C:endopeptidase Clp complex"/>
    <property type="evidence" value="ECO:0007669"/>
    <property type="project" value="TreeGrafter"/>
</dbReference>
<dbReference type="NCBIfam" id="NF001368">
    <property type="entry name" value="PRK00277.1"/>
    <property type="match status" value="1"/>
</dbReference>
<dbReference type="PROSITE" id="PS00381">
    <property type="entry name" value="CLP_PROTEASE_SER"/>
    <property type="match status" value="1"/>
</dbReference>
<comment type="subunit">
    <text evidence="7">Fourteen ClpP subunits assemble into 2 heptameric rings which stack back to back to give a disk-like structure with a central cavity, resembling the structure of eukaryotic proteasomes.</text>
</comment>
<accession>A0A2P8Q411</accession>
<dbReference type="Proteomes" id="UP000240429">
    <property type="component" value="Unassembled WGS sequence"/>
</dbReference>
<proteinExistence type="inferred from homology"/>
<dbReference type="InterPro" id="IPR018215">
    <property type="entry name" value="ClpP_Ser_AS"/>
</dbReference>
<dbReference type="InterPro" id="IPR029045">
    <property type="entry name" value="ClpP/crotonase-like_dom_sf"/>
</dbReference>
<protein>
    <recommendedName>
        <fullName evidence="7 12">ATP-dependent Clp protease proteolytic subunit</fullName>
        <ecNumber evidence="7 10">3.4.21.92</ecNumber>
    </recommendedName>
    <alternativeName>
        <fullName evidence="7">Endopeptidase Clp</fullName>
    </alternativeName>
</protein>
<keyword evidence="4 7" id="KW-0378">Hydrolase</keyword>
<gene>
    <name evidence="7" type="primary">clpP</name>
    <name evidence="13" type="ORF">C6Y14_23555</name>
</gene>
<dbReference type="AlphaFoldDB" id="A0A2P8Q411"/>
<evidence type="ECO:0000256" key="9">
    <source>
        <dbReference type="PROSITE-ProRule" id="PRU10086"/>
    </source>
</evidence>
<dbReference type="HAMAP" id="MF_00444">
    <property type="entry name" value="ClpP"/>
    <property type="match status" value="1"/>
</dbReference>